<name>A0A660DV67_9LACO</name>
<dbReference type="EMBL" id="UYIG01000001">
    <property type="protein sequence ID" value="VDG27062.1"/>
    <property type="molecule type" value="Genomic_DNA"/>
</dbReference>
<keyword evidence="1" id="KW-0472">Membrane</keyword>
<keyword evidence="1" id="KW-1133">Transmembrane helix</keyword>
<sequence>METTVNLIIGTSVLLALICFWQAVVSFRHGSQTLMAWIWLIVGLLFVGLAGFFIWVMVPLWTSL</sequence>
<keyword evidence="3" id="KW-1185">Reference proteome</keyword>
<feature type="transmembrane region" description="Helical" evidence="1">
    <location>
        <begin position="37"/>
        <end position="58"/>
    </location>
</feature>
<evidence type="ECO:0000313" key="2">
    <source>
        <dbReference type="EMBL" id="VDG27062.1"/>
    </source>
</evidence>
<gene>
    <name evidence="2" type="ORF">MUDAN_MDHGFNIF_00428</name>
</gene>
<accession>A0A660DV67</accession>
<dbReference type="OrthoDB" id="2322623at2"/>
<reference evidence="2 3" key="1">
    <citation type="submission" date="2018-11" db="EMBL/GenBank/DDBJ databases">
        <authorList>
            <person name="Wuyts S."/>
        </authorList>
    </citation>
    <scope>NUCLEOTIDE SEQUENCE [LARGE SCALE GENOMIC DNA]</scope>
    <source>
        <strain evidence="2">Lactobacillus mudanjiangensis AMBF249</strain>
    </source>
</reference>
<dbReference type="RefSeq" id="WP_130851312.1">
    <property type="nucleotide sequence ID" value="NZ_UYIG01000001.1"/>
</dbReference>
<evidence type="ECO:0000256" key="1">
    <source>
        <dbReference type="SAM" id="Phobius"/>
    </source>
</evidence>
<dbReference type="AlphaFoldDB" id="A0A660DV67"/>
<feature type="transmembrane region" description="Helical" evidence="1">
    <location>
        <begin position="6"/>
        <end position="25"/>
    </location>
</feature>
<dbReference type="Proteomes" id="UP000289996">
    <property type="component" value="Unassembled WGS sequence"/>
</dbReference>
<proteinExistence type="predicted"/>
<evidence type="ECO:0000313" key="3">
    <source>
        <dbReference type="Proteomes" id="UP000289996"/>
    </source>
</evidence>
<keyword evidence="1" id="KW-0812">Transmembrane</keyword>
<protein>
    <submittedName>
        <fullName evidence="2">Uncharacterized protein</fullName>
    </submittedName>
</protein>
<organism evidence="2 3">
    <name type="scientific">Lactiplantibacillus mudanjiangensis</name>
    <dbReference type="NCBI Taxonomy" id="1296538"/>
    <lineage>
        <taxon>Bacteria</taxon>
        <taxon>Bacillati</taxon>
        <taxon>Bacillota</taxon>
        <taxon>Bacilli</taxon>
        <taxon>Lactobacillales</taxon>
        <taxon>Lactobacillaceae</taxon>
        <taxon>Lactiplantibacillus</taxon>
    </lineage>
</organism>